<dbReference type="Gene3D" id="2.10.109.10">
    <property type="entry name" value="Umud Fragment, subunit A"/>
    <property type="match status" value="2"/>
</dbReference>
<evidence type="ECO:0000256" key="2">
    <source>
        <dbReference type="ARBA" id="ARBA00009370"/>
    </source>
</evidence>
<dbReference type="Proteomes" id="UP001501410">
    <property type="component" value="Unassembled WGS sequence"/>
</dbReference>
<name>A0ABP8MGX4_9BACT</name>
<keyword evidence="6" id="KW-1133">Transmembrane helix</keyword>
<comment type="catalytic activity">
    <reaction evidence="1 6">
        <text>Cleavage of hydrophobic, N-terminal signal or leader sequences from secreted and periplasmic proteins.</text>
        <dbReference type="EC" id="3.4.21.89"/>
    </reaction>
</comment>
<evidence type="ECO:0000256" key="5">
    <source>
        <dbReference type="ARBA" id="ARBA00022801"/>
    </source>
</evidence>
<feature type="transmembrane region" description="Helical" evidence="6">
    <location>
        <begin position="23"/>
        <end position="41"/>
    </location>
</feature>
<reference evidence="9" key="1">
    <citation type="journal article" date="2019" name="Int. J. Syst. Evol. Microbiol.">
        <title>The Global Catalogue of Microorganisms (GCM) 10K type strain sequencing project: providing services to taxonomists for standard genome sequencing and annotation.</title>
        <authorList>
            <consortium name="The Broad Institute Genomics Platform"/>
            <consortium name="The Broad Institute Genome Sequencing Center for Infectious Disease"/>
            <person name="Wu L."/>
            <person name="Ma J."/>
        </authorList>
    </citation>
    <scope>NUCLEOTIDE SEQUENCE [LARGE SCALE GENOMIC DNA]</scope>
    <source>
        <strain evidence="9">JCM 31921</strain>
    </source>
</reference>
<dbReference type="Pfam" id="PF10502">
    <property type="entry name" value="Peptidase_S26"/>
    <property type="match status" value="2"/>
</dbReference>
<keyword evidence="6" id="KW-0812">Transmembrane</keyword>
<dbReference type="InterPro" id="IPR019533">
    <property type="entry name" value="Peptidase_S26"/>
</dbReference>
<dbReference type="RefSeq" id="WP_344821856.1">
    <property type="nucleotide sequence ID" value="NZ_BAABEZ010000001.1"/>
</dbReference>
<dbReference type="PANTHER" id="PTHR43390">
    <property type="entry name" value="SIGNAL PEPTIDASE I"/>
    <property type="match status" value="1"/>
</dbReference>
<keyword evidence="6" id="KW-0645">Protease</keyword>
<dbReference type="PANTHER" id="PTHR43390:SF1">
    <property type="entry name" value="CHLOROPLAST PROCESSING PEPTIDASE"/>
    <property type="match status" value="1"/>
</dbReference>
<evidence type="ECO:0000256" key="4">
    <source>
        <dbReference type="ARBA" id="ARBA00019232"/>
    </source>
</evidence>
<evidence type="ECO:0000256" key="6">
    <source>
        <dbReference type="RuleBase" id="RU362042"/>
    </source>
</evidence>
<dbReference type="EMBL" id="BAABEZ010000001">
    <property type="protein sequence ID" value="GAA4449011.1"/>
    <property type="molecule type" value="Genomic_DNA"/>
</dbReference>
<keyword evidence="6" id="KW-0472">Membrane</keyword>
<dbReference type="PRINTS" id="PR00727">
    <property type="entry name" value="LEADERPTASE"/>
</dbReference>
<dbReference type="InterPro" id="IPR019758">
    <property type="entry name" value="Pept_S26A_signal_pept_1_CS"/>
</dbReference>
<keyword evidence="9" id="KW-1185">Reference proteome</keyword>
<sequence length="396" mass="44980">MQLAFWKKKKDPNKKKKPVWREWFDAALFAIVAATIIRTFFIEAYTIPTGSMEGSMLINDFLFVSKTAYGPRVPNTPLAFPLVHNTMPLTGGKSYTEAVHWNYKRLPGFGNVKRNDVVVFNFPDGDTVVAERPNEDYYDICLAEGGSAAVKSTYTIITRPVDKKENYIKRCVAIPGDKVQIVNGQLYLNDKPAEVFPHSQMHYIVTTKGLGLSSDFLDENGISLREAAGNKYRLNIPFDKVDLVRGNASVVSVEPDVAAPSAYELNIFPKDVEHFKWNRDNFGPIVIPAKGATVTLTPENIALYRRVIFNYEGNAFEDRGGRFFINGKETNTYTFKMDYYWMMGDNRHESADSRYFGFVPEDHIVGKASFVWLSYEGSLLHLRWKRLLRSVSSLSK</sequence>
<gene>
    <name evidence="8" type="ORF">GCM10023092_02470</name>
</gene>
<dbReference type="InterPro" id="IPR036286">
    <property type="entry name" value="LexA/Signal_pep-like_sf"/>
</dbReference>
<feature type="domain" description="Peptidase S26" evidence="7">
    <location>
        <begin position="20"/>
        <end position="194"/>
    </location>
</feature>
<evidence type="ECO:0000256" key="1">
    <source>
        <dbReference type="ARBA" id="ARBA00000677"/>
    </source>
</evidence>
<dbReference type="PROSITE" id="PS00761">
    <property type="entry name" value="SPASE_I_3"/>
    <property type="match status" value="1"/>
</dbReference>
<accession>A0ABP8MGX4</accession>
<dbReference type="InterPro" id="IPR000223">
    <property type="entry name" value="Pept_S26A_signal_pept_1"/>
</dbReference>
<dbReference type="NCBIfam" id="TIGR02227">
    <property type="entry name" value="sigpep_I_bact"/>
    <property type="match status" value="2"/>
</dbReference>
<comment type="subcellular location">
    <subcellularLocation>
        <location evidence="6">Membrane</location>
        <topology evidence="6">Single-pass type II membrane protein</topology>
    </subcellularLocation>
</comment>
<feature type="domain" description="Peptidase S26" evidence="7">
    <location>
        <begin position="335"/>
        <end position="372"/>
    </location>
</feature>
<evidence type="ECO:0000256" key="3">
    <source>
        <dbReference type="ARBA" id="ARBA00013208"/>
    </source>
</evidence>
<evidence type="ECO:0000313" key="9">
    <source>
        <dbReference type="Proteomes" id="UP001501410"/>
    </source>
</evidence>
<dbReference type="CDD" id="cd06530">
    <property type="entry name" value="S26_SPase_I"/>
    <property type="match status" value="2"/>
</dbReference>
<evidence type="ECO:0000313" key="8">
    <source>
        <dbReference type="EMBL" id="GAA4449011.1"/>
    </source>
</evidence>
<protein>
    <recommendedName>
        <fullName evidence="4 6">Signal peptidase I</fullName>
        <ecNumber evidence="3 6">3.4.21.89</ecNumber>
    </recommendedName>
</protein>
<comment type="similarity">
    <text evidence="2 6">Belongs to the peptidase S26 family.</text>
</comment>
<dbReference type="SUPFAM" id="SSF51306">
    <property type="entry name" value="LexA/Signal peptidase"/>
    <property type="match status" value="1"/>
</dbReference>
<dbReference type="EC" id="3.4.21.89" evidence="3 6"/>
<organism evidence="8 9">
    <name type="scientific">Rurimicrobium arvi</name>
    <dbReference type="NCBI Taxonomy" id="2049916"/>
    <lineage>
        <taxon>Bacteria</taxon>
        <taxon>Pseudomonadati</taxon>
        <taxon>Bacteroidota</taxon>
        <taxon>Chitinophagia</taxon>
        <taxon>Chitinophagales</taxon>
        <taxon>Chitinophagaceae</taxon>
        <taxon>Rurimicrobium</taxon>
    </lineage>
</organism>
<evidence type="ECO:0000259" key="7">
    <source>
        <dbReference type="Pfam" id="PF10502"/>
    </source>
</evidence>
<comment type="caution">
    <text evidence="8">The sequence shown here is derived from an EMBL/GenBank/DDBJ whole genome shotgun (WGS) entry which is preliminary data.</text>
</comment>
<proteinExistence type="inferred from homology"/>
<keyword evidence="5 6" id="KW-0378">Hydrolase</keyword>